<accession>A0A644XJ18</accession>
<name>A0A644XJ18_9ZZZZ</name>
<dbReference type="EMBL" id="VSSQ01002527">
    <property type="protein sequence ID" value="MPM15957.1"/>
    <property type="molecule type" value="Genomic_DNA"/>
</dbReference>
<protein>
    <recommendedName>
        <fullName evidence="2">DUF1524 domain-containing protein</fullName>
    </recommendedName>
</protein>
<evidence type="ECO:0008006" key="2">
    <source>
        <dbReference type="Google" id="ProtNLM"/>
    </source>
</evidence>
<sequence length="250" mass="28753">MDLLKDKIKKLFDFQIEDLSYDGDSEKIRRVLLLFNIQSLLSSGKSVQRFPFELYKENHWDLEHIRSQNPQTLEPRRQGPWLRQMLSYFTGSNADSQDTSTSTRSYKKKLGGAEKLLVERILALLQTSEINQADFASVKDDIFKYFDGLGNHDDIKDPDNISNLALLDFATNRSYQNSPFPVKRKVIMERDGQGVFIPLGTKNVFLKGYSTKISDLLSWNQCDADDYLQTIKAVLSPFLNNGIRIDEVNK</sequence>
<reference evidence="1" key="1">
    <citation type="submission" date="2019-08" db="EMBL/GenBank/DDBJ databases">
        <authorList>
            <person name="Kucharzyk K."/>
            <person name="Murdoch R.W."/>
            <person name="Higgins S."/>
            <person name="Loffler F."/>
        </authorList>
    </citation>
    <scope>NUCLEOTIDE SEQUENCE</scope>
</reference>
<proteinExistence type="predicted"/>
<organism evidence="1">
    <name type="scientific">bioreactor metagenome</name>
    <dbReference type="NCBI Taxonomy" id="1076179"/>
    <lineage>
        <taxon>unclassified sequences</taxon>
        <taxon>metagenomes</taxon>
        <taxon>ecological metagenomes</taxon>
    </lineage>
</organism>
<dbReference type="AlphaFoldDB" id="A0A644XJ18"/>
<evidence type="ECO:0000313" key="1">
    <source>
        <dbReference type="EMBL" id="MPM15957.1"/>
    </source>
</evidence>
<comment type="caution">
    <text evidence="1">The sequence shown here is derived from an EMBL/GenBank/DDBJ whole genome shotgun (WGS) entry which is preliminary data.</text>
</comment>
<gene>
    <name evidence="1" type="ORF">SDC9_62331</name>
</gene>